<name>A0A4U6X172_9PEZI</name>
<dbReference type="Pfam" id="PF04909">
    <property type="entry name" value="Amidohydro_2"/>
    <property type="match status" value="2"/>
</dbReference>
<evidence type="ECO:0000313" key="6">
    <source>
        <dbReference type="Proteomes" id="UP000310108"/>
    </source>
</evidence>
<keyword evidence="1 3" id="KW-0210">Decarboxylase</keyword>
<dbReference type="GO" id="GO:0016787">
    <property type="term" value="F:hydrolase activity"/>
    <property type="evidence" value="ECO:0007669"/>
    <property type="project" value="InterPro"/>
</dbReference>
<evidence type="ECO:0000256" key="2">
    <source>
        <dbReference type="ARBA" id="ARBA00023239"/>
    </source>
</evidence>
<evidence type="ECO:0000256" key="1">
    <source>
        <dbReference type="ARBA" id="ARBA00022793"/>
    </source>
</evidence>
<sequence>MFGKIALEEAYEMAGQEAKCQREAALYINPGDRERYMRQISDINDERIRLSDAHGIGYTIVSLTVPGIQGIADPVEAERRATEVNDWAYGEIKDHRDRLGAFACLSMHDPAQAGRELTRCVRELGFHGALLCDFQHAGEGGETYKFYDQPEYDAFWRVVCDLDVPVYIHPAGPADVVLDKLYAQRKYLIGPPLSFANGVSLHLMGLISNGVFDRFPGLKVIVGHLGEKLPFDFWRINHWFEDVKKPIAQAEGDSNGSGGSMCEKTIYDYFRRNIWVTTSGHFSTPTLRYVVDEIGADRVLFSVDYPYETIEACSAWWDGRAEEVKEAVGGVDNYRKIGRDNARELLKLGKFHDSEAPVS</sequence>
<evidence type="ECO:0000313" key="5">
    <source>
        <dbReference type="EMBL" id="TKW48489.1"/>
    </source>
</evidence>
<reference evidence="5 6" key="1">
    <citation type="journal article" date="2019" name="PLoS ONE">
        <title>Comparative genome analysis indicates high evolutionary potential of pathogenicity genes in Colletotrichum tanaceti.</title>
        <authorList>
            <person name="Lelwala R.V."/>
            <person name="Korhonen P.K."/>
            <person name="Young N.D."/>
            <person name="Scott J.B."/>
            <person name="Ades P.A."/>
            <person name="Gasser R.B."/>
            <person name="Taylor P.W.J."/>
        </authorList>
    </citation>
    <scope>NUCLEOTIDE SEQUENCE [LARGE SCALE GENOMIC DNA]</scope>
    <source>
        <strain evidence="5">BRIP57314</strain>
    </source>
</reference>
<gene>
    <name evidence="5" type="primary">sdc</name>
    <name evidence="5" type="ORF">CTA1_10133</name>
</gene>
<dbReference type="InterPro" id="IPR032465">
    <property type="entry name" value="ACMSD"/>
</dbReference>
<dbReference type="EMBL" id="PJEX01000963">
    <property type="protein sequence ID" value="TKW48489.1"/>
    <property type="molecule type" value="Genomic_DNA"/>
</dbReference>
<keyword evidence="2 3" id="KW-0456">Lyase</keyword>
<accession>A0A4U6X172</accession>
<protein>
    <submittedName>
        <fullName evidence="5">Salicylate decarboxylase</fullName>
    </submittedName>
</protein>
<feature type="domain" description="Amidohydrolase-related" evidence="4">
    <location>
        <begin position="46"/>
        <end position="227"/>
    </location>
</feature>
<dbReference type="AlphaFoldDB" id="A0A4U6X172"/>
<feature type="domain" description="Amidohydrolase-related" evidence="4">
    <location>
        <begin position="271"/>
        <end position="348"/>
    </location>
</feature>
<dbReference type="GO" id="GO:0019748">
    <property type="term" value="P:secondary metabolic process"/>
    <property type="evidence" value="ECO:0007669"/>
    <property type="project" value="TreeGrafter"/>
</dbReference>
<dbReference type="Gene3D" id="3.20.20.140">
    <property type="entry name" value="Metal-dependent hydrolases"/>
    <property type="match status" value="1"/>
</dbReference>
<keyword evidence="6" id="KW-1185">Reference proteome</keyword>
<comment type="similarity">
    <text evidence="3">Belongs to the metallo-dependent hydrolases superfamily.</text>
</comment>
<dbReference type="OrthoDB" id="432010at2759"/>
<dbReference type="STRING" id="1306861.A0A4U6X172"/>
<dbReference type="PANTHER" id="PTHR21240">
    <property type="entry name" value="2-AMINO-3-CARBOXYLMUCONATE-6-SEMIALDEHYDE DECARBOXYLASE"/>
    <property type="match status" value="1"/>
</dbReference>
<dbReference type="GO" id="GO:0005829">
    <property type="term" value="C:cytosol"/>
    <property type="evidence" value="ECO:0007669"/>
    <property type="project" value="TreeGrafter"/>
</dbReference>
<dbReference type="Proteomes" id="UP000310108">
    <property type="component" value="Unassembled WGS sequence"/>
</dbReference>
<dbReference type="PANTHER" id="PTHR21240:SF31">
    <property type="entry name" value="AMIDOHYDROLASE FAMILY PROTEIN (AFU_ORTHOLOGUE AFUA_7G05840)"/>
    <property type="match status" value="1"/>
</dbReference>
<comment type="caution">
    <text evidence="5">The sequence shown here is derived from an EMBL/GenBank/DDBJ whole genome shotgun (WGS) entry which is preliminary data.</text>
</comment>
<dbReference type="GO" id="GO:0016831">
    <property type="term" value="F:carboxy-lyase activity"/>
    <property type="evidence" value="ECO:0007669"/>
    <property type="project" value="UniProtKB-KW"/>
</dbReference>
<dbReference type="InterPro" id="IPR006680">
    <property type="entry name" value="Amidohydro-rel"/>
</dbReference>
<proteinExistence type="inferred from homology"/>
<dbReference type="InterPro" id="IPR032466">
    <property type="entry name" value="Metal_Hydrolase"/>
</dbReference>
<dbReference type="SUPFAM" id="SSF51556">
    <property type="entry name" value="Metallo-dependent hydrolases"/>
    <property type="match status" value="1"/>
</dbReference>
<evidence type="ECO:0000259" key="4">
    <source>
        <dbReference type="Pfam" id="PF04909"/>
    </source>
</evidence>
<evidence type="ECO:0000256" key="3">
    <source>
        <dbReference type="RuleBase" id="RU366045"/>
    </source>
</evidence>
<organism evidence="5 6">
    <name type="scientific">Colletotrichum tanaceti</name>
    <dbReference type="NCBI Taxonomy" id="1306861"/>
    <lineage>
        <taxon>Eukaryota</taxon>
        <taxon>Fungi</taxon>
        <taxon>Dikarya</taxon>
        <taxon>Ascomycota</taxon>
        <taxon>Pezizomycotina</taxon>
        <taxon>Sordariomycetes</taxon>
        <taxon>Hypocreomycetidae</taxon>
        <taxon>Glomerellales</taxon>
        <taxon>Glomerellaceae</taxon>
        <taxon>Colletotrichum</taxon>
        <taxon>Colletotrichum destructivum species complex</taxon>
    </lineage>
</organism>